<reference evidence="9" key="1">
    <citation type="thesis" date="2020" institute="ProQuest LLC" country="789 East Eisenhower Parkway, Ann Arbor, MI, USA">
        <title>Comparative Genomics and Chromosome Evolution.</title>
        <authorList>
            <person name="Mudd A.B."/>
        </authorList>
    </citation>
    <scope>NUCLEOTIDE SEQUENCE</scope>
    <source>
        <strain evidence="9">237g6f4</strain>
        <tissue evidence="9">Blood</tissue>
    </source>
</reference>
<dbReference type="InterPro" id="IPR016186">
    <property type="entry name" value="C-type_lectin-like/link_sf"/>
</dbReference>
<feature type="domain" description="C-type lectin" evidence="8">
    <location>
        <begin position="89"/>
        <end position="200"/>
    </location>
</feature>
<dbReference type="SUPFAM" id="SSF56436">
    <property type="entry name" value="C-type lectin-like"/>
    <property type="match status" value="1"/>
</dbReference>
<dbReference type="SMART" id="SM00034">
    <property type="entry name" value="CLECT"/>
    <property type="match status" value="1"/>
</dbReference>
<organism evidence="9 10">
    <name type="scientific">Engystomops pustulosus</name>
    <name type="common">Tungara frog</name>
    <name type="synonym">Physalaemus pustulosus</name>
    <dbReference type="NCBI Taxonomy" id="76066"/>
    <lineage>
        <taxon>Eukaryota</taxon>
        <taxon>Metazoa</taxon>
        <taxon>Chordata</taxon>
        <taxon>Craniata</taxon>
        <taxon>Vertebrata</taxon>
        <taxon>Euteleostomi</taxon>
        <taxon>Amphibia</taxon>
        <taxon>Batrachia</taxon>
        <taxon>Anura</taxon>
        <taxon>Neobatrachia</taxon>
        <taxon>Hyloidea</taxon>
        <taxon>Leptodactylidae</taxon>
        <taxon>Leiuperinae</taxon>
        <taxon>Engystomops</taxon>
    </lineage>
</organism>
<name>A0AAV6Z895_ENGPU</name>
<feature type="compositionally biased region" description="Acidic residues" evidence="6">
    <location>
        <begin position="53"/>
        <end position="68"/>
    </location>
</feature>
<keyword evidence="3 7" id="KW-0732">Signal</keyword>
<evidence type="ECO:0000313" key="10">
    <source>
        <dbReference type="Proteomes" id="UP000824782"/>
    </source>
</evidence>
<evidence type="ECO:0000256" key="5">
    <source>
        <dbReference type="ARBA" id="ARBA00023157"/>
    </source>
</evidence>
<feature type="region of interest" description="Disordered" evidence="6">
    <location>
        <begin position="51"/>
        <end position="77"/>
    </location>
</feature>
<protein>
    <recommendedName>
        <fullName evidence="8">C-type lectin domain-containing protein</fullName>
    </recommendedName>
</protein>
<keyword evidence="2" id="KW-0964">Secreted</keyword>
<dbReference type="PANTHER" id="PTHR22799">
    <property type="entry name" value="TETRANECTIN-RELATED"/>
    <property type="match status" value="1"/>
</dbReference>
<dbReference type="PROSITE" id="PS00615">
    <property type="entry name" value="C_TYPE_LECTIN_1"/>
    <property type="match status" value="1"/>
</dbReference>
<evidence type="ECO:0000256" key="1">
    <source>
        <dbReference type="ARBA" id="ARBA00004613"/>
    </source>
</evidence>
<gene>
    <name evidence="9" type="ORF">GDO81_022584</name>
</gene>
<dbReference type="InterPro" id="IPR018378">
    <property type="entry name" value="C-type_lectin_CS"/>
</dbReference>
<evidence type="ECO:0000256" key="3">
    <source>
        <dbReference type="ARBA" id="ARBA00022729"/>
    </source>
</evidence>
<dbReference type="GO" id="GO:0001503">
    <property type="term" value="P:ossification"/>
    <property type="evidence" value="ECO:0007669"/>
    <property type="project" value="TreeGrafter"/>
</dbReference>
<dbReference type="Gene3D" id="3.10.100.10">
    <property type="entry name" value="Mannose-Binding Protein A, subunit A"/>
    <property type="match status" value="1"/>
</dbReference>
<dbReference type="InterPro" id="IPR051663">
    <property type="entry name" value="CLec_Tetranectin-domain"/>
</dbReference>
<evidence type="ECO:0000256" key="4">
    <source>
        <dbReference type="ARBA" id="ARBA00022734"/>
    </source>
</evidence>
<evidence type="ECO:0000313" key="9">
    <source>
        <dbReference type="EMBL" id="KAG8544390.1"/>
    </source>
</evidence>
<comment type="caution">
    <text evidence="9">The sequence shown here is derived from an EMBL/GenBank/DDBJ whole genome shotgun (WGS) entry which is preliminary data.</text>
</comment>
<dbReference type="InterPro" id="IPR016187">
    <property type="entry name" value="CTDL_fold"/>
</dbReference>
<dbReference type="InterPro" id="IPR001304">
    <property type="entry name" value="C-type_lectin-like"/>
</dbReference>
<feature type="chain" id="PRO_5043955806" description="C-type lectin domain-containing protein" evidence="7">
    <location>
        <begin position="16"/>
        <end position="201"/>
    </location>
</feature>
<dbReference type="PANTHER" id="PTHR22799:SF1">
    <property type="entry name" value="C-TYPE LECTIN DOMAIN FAMILY 11 MEMBER A"/>
    <property type="match status" value="1"/>
</dbReference>
<evidence type="ECO:0000259" key="8">
    <source>
        <dbReference type="PROSITE" id="PS50041"/>
    </source>
</evidence>
<evidence type="ECO:0000256" key="6">
    <source>
        <dbReference type="SAM" id="MobiDB-lite"/>
    </source>
</evidence>
<dbReference type="GO" id="GO:0006955">
    <property type="term" value="P:immune response"/>
    <property type="evidence" value="ECO:0007669"/>
    <property type="project" value="InterPro"/>
</dbReference>
<dbReference type="EMBL" id="WNYA01002328">
    <property type="protein sequence ID" value="KAG8544390.1"/>
    <property type="molecule type" value="Genomic_DNA"/>
</dbReference>
<dbReference type="AlphaFoldDB" id="A0AAV6Z895"/>
<dbReference type="PROSITE" id="PS50041">
    <property type="entry name" value="C_TYPE_LECTIN_2"/>
    <property type="match status" value="1"/>
</dbReference>
<dbReference type="InterPro" id="IPR002352">
    <property type="entry name" value="Eosinophil_major_basic"/>
</dbReference>
<sequence length="201" mass="22683">MFTFLLLLLVGTALAQESGDSVPETFIDKLDKAAGDEVDVIDKTFDKDYGEEKWDEEDLSLNEEDERMEPEISEKAEDSECPNKGTCRYHVFRQPRPFGCAHRICRCRRGNLSSIHSCSANTGLANVLKRTCLNASFVWIGVIKRNRCVPYCNVDGSSLNYANWGCGQPKRGGTWCVAMNRYTGKWVSLNCNTRLPFVCTF</sequence>
<dbReference type="Proteomes" id="UP000824782">
    <property type="component" value="Unassembled WGS sequence"/>
</dbReference>
<keyword evidence="4" id="KW-0430">Lectin</keyword>
<dbReference type="GO" id="GO:0005615">
    <property type="term" value="C:extracellular space"/>
    <property type="evidence" value="ECO:0007669"/>
    <property type="project" value="TreeGrafter"/>
</dbReference>
<evidence type="ECO:0000256" key="2">
    <source>
        <dbReference type="ARBA" id="ARBA00022525"/>
    </source>
</evidence>
<accession>A0AAV6Z895</accession>
<dbReference type="GO" id="GO:0008083">
    <property type="term" value="F:growth factor activity"/>
    <property type="evidence" value="ECO:0007669"/>
    <property type="project" value="TreeGrafter"/>
</dbReference>
<comment type="subcellular location">
    <subcellularLocation>
        <location evidence="1">Secreted</location>
    </subcellularLocation>
</comment>
<dbReference type="GO" id="GO:0030246">
    <property type="term" value="F:carbohydrate binding"/>
    <property type="evidence" value="ECO:0007669"/>
    <property type="project" value="UniProtKB-KW"/>
</dbReference>
<feature type="signal peptide" evidence="7">
    <location>
        <begin position="1"/>
        <end position="15"/>
    </location>
</feature>
<keyword evidence="5" id="KW-1015">Disulfide bond</keyword>
<keyword evidence="10" id="KW-1185">Reference proteome</keyword>
<dbReference type="Pfam" id="PF00059">
    <property type="entry name" value="Lectin_C"/>
    <property type="match status" value="1"/>
</dbReference>
<proteinExistence type="predicted"/>
<dbReference type="PRINTS" id="PR00770">
    <property type="entry name" value="EMAJORBASICP"/>
</dbReference>
<evidence type="ECO:0000256" key="7">
    <source>
        <dbReference type="SAM" id="SignalP"/>
    </source>
</evidence>